<accession>A0A9P6CEP4</accession>
<dbReference type="InterPro" id="IPR016166">
    <property type="entry name" value="FAD-bd_PCMH"/>
</dbReference>
<dbReference type="InterPro" id="IPR012951">
    <property type="entry name" value="BBE"/>
</dbReference>
<evidence type="ECO:0000313" key="6">
    <source>
        <dbReference type="Proteomes" id="UP000807353"/>
    </source>
</evidence>
<dbReference type="Gene3D" id="3.30.465.10">
    <property type="match status" value="1"/>
</dbReference>
<reference evidence="5" key="1">
    <citation type="submission" date="2020-11" db="EMBL/GenBank/DDBJ databases">
        <authorList>
            <consortium name="DOE Joint Genome Institute"/>
            <person name="Ahrendt S."/>
            <person name="Riley R."/>
            <person name="Andreopoulos W."/>
            <person name="Labutti K."/>
            <person name="Pangilinan J."/>
            <person name="Ruiz-Duenas F.J."/>
            <person name="Barrasa J.M."/>
            <person name="Sanchez-Garcia M."/>
            <person name="Camarero S."/>
            <person name="Miyauchi S."/>
            <person name="Serrano A."/>
            <person name="Linde D."/>
            <person name="Babiker R."/>
            <person name="Drula E."/>
            <person name="Ayuso-Fernandez I."/>
            <person name="Pacheco R."/>
            <person name="Padilla G."/>
            <person name="Ferreira P."/>
            <person name="Barriuso J."/>
            <person name="Kellner H."/>
            <person name="Castanera R."/>
            <person name="Alfaro M."/>
            <person name="Ramirez L."/>
            <person name="Pisabarro A.G."/>
            <person name="Kuo A."/>
            <person name="Tritt A."/>
            <person name="Lipzen A."/>
            <person name="He G."/>
            <person name="Yan M."/>
            <person name="Ng V."/>
            <person name="Cullen D."/>
            <person name="Martin F."/>
            <person name="Rosso M.-N."/>
            <person name="Henrissat B."/>
            <person name="Hibbett D."/>
            <person name="Martinez A.T."/>
            <person name="Grigoriev I.V."/>
        </authorList>
    </citation>
    <scope>NUCLEOTIDE SEQUENCE</scope>
    <source>
        <strain evidence="5">CBS 247.69</strain>
    </source>
</reference>
<dbReference type="Pfam" id="PF01565">
    <property type="entry name" value="FAD_binding_4"/>
    <property type="match status" value="1"/>
</dbReference>
<dbReference type="Pfam" id="PF08031">
    <property type="entry name" value="BBE"/>
    <property type="match status" value="1"/>
</dbReference>
<dbReference type="SUPFAM" id="SSF56176">
    <property type="entry name" value="FAD-binding/transporter-associated domain-like"/>
    <property type="match status" value="1"/>
</dbReference>
<evidence type="ECO:0000256" key="2">
    <source>
        <dbReference type="ARBA" id="ARBA00023002"/>
    </source>
</evidence>
<dbReference type="PANTHER" id="PTHR13878:SF91">
    <property type="entry name" value="FAD BINDING DOMAIN PROTEIN (AFU_ORTHOLOGUE AFUA_6G12070)-RELATED"/>
    <property type="match status" value="1"/>
</dbReference>
<dbReference type="InterPro" id="IPR016169">
    <property type="entry name" value="FAD-bd_PCMH_sub2"/>
</dbReference>
<dbReference type="InterPro" id="IPR050432">
    <property type="entry name" value="FAD-linked_Oxidoreductases_BP"/>
</dbReference>
<keyword evidence="3" id="KW-0732">Signal</keyword>
<dbReference type="InterPro" id="IPR036318">
    <property type="entry name" value="FAD-bd_PCMH-like_sf"/>
</dbReference>
<name>A0A9P6CEP4_9AGAR</name>
<feature type="domain" description="FAD-binding PCMH-type" evidence="4">
    <location>
        <begin position="116"/>
        <end position="299"/>
    </location>
</feature>
<organism evidence="5 6">
    <name type="scientific">Collybia nuda</name>
    <dbReference type="NCBI Taxonomy" id="64659"/>
    <lineage>
        <taxon>Eukaryota</taxon>
        <taxon>Fungi</taxon>
        <taxon>Dikarya</taxon>
        <taxon>Basidiomycota</taxon>
        <taxon>Agaricomycotina</taxon>
        <taxon>Agaricomycetes</taxon>
        <taxon>Agaricomycetidae</taxon>
        <taxon>Agaricales</taxon>
        <taxon>Tricholomatineae</taxon>
        <taxon>Clitocybaceae</taxon>
        <taxon>Collybia</taxon>
    </lineage>
</organism>
<evidence type="ECO:0000256" key="3">
    <source>
        <dbReference type="SAM" id="SignalP"/>
    </source>
</evidence>
<keyword evidence="6" id="KW-1185">Reference proteome</keyword>
<comment type="caution">
    <text evidence="5">The sequence shown here is derived from an EMBL/GenBank/DDBJ whole genome shotgun (WGS) entry which is preliminary data.</text>
</comment>
<dbReference type="OrthoDB" id="9983560at2759"/>
<dbReference type="EMBL" id="MU150346">
    <property type="protein sequence ID" value="KAF9458244.1"/>
    <property type="molecule type" value="Genomic_DNA"/>
</dbReference>
<dbReference type="Proteomes" id="UP000807353">
    <property type="component" value="Unassembled WGS sequence"/>
</dbReference>
<sequence length="563" mass="61328">MNILWFALPFTRFAFGKLSCRCLYGEKCWPKVKDFSDLASQLSQPLLHPKPPGSACYPPDSPSENCSKVMVNMHNSHWRSDQSGSMQAPNFETHTFLNGTISACYIDTMPSFPCTQGSIPEIGVDARSIQDVQAAVKFSLKHTLRLVIKNTGHDYLGRSTARGGFLLWMHNLKNITYNLAFVPSGAPPDRYYQALTVGAGVQWHEAYEAAETHGRVVLGATAGSIGAGGGWIMGGGHGALAARHGLGVDNVLEFEVVTAGGVFLTVNAYKNPDLFWALRGGGGGTYAVVLSTTYVTHDPVPLTIVTGLVNFKSPVVAKRVITEFVRILPSLADSTGWGGYAFLSRNELSLLLVAPNITVDDADATLEPFFTFTKSVTVGGVVQHNTTHFDSFYSWYSATFSTDGETGTNVELGSRLIPRNLAEHNPETVADAMLALPHSCRINFVAGGAVSSVDPEATGLHPDWRKAIALVYYADGWEDKAYASLIESARKRIRKSLEILGRLGSATYFNEASLYEKDPQETFFGSHYKRLKVIRDKYDPVGLLVVAGGVGSEDWDHSLNCRR</sequence>
<feature type="signal peptide" evidence="3">
    <location>
        <begin position="1"/>
        <end position="16"/>
    </location>
</feature>
<dbReference type="PANTHER" id="PTHR13878">
    <property type="entry name" value="GULONOLACTONE OXIDASE"/>
    <property type="match status" value="1"/>
</dbReference>
<keyword evidence="2" id="KW-0560">Oxidoreductase</keyword>
<dbReference type="GO" id="GO:0071949">
    <property type="term" value="F:FAD binding"/>
    <property type="evidence" value="ECO:0007669"/>
    <property type="project" value="InterPro"/>
</dbReference>
<dbReference type="InterPro" id="IPR006094">
    <property type="entry name" value="Oxid_FAD_bind_N"/>
</dbReference>
<dbReference type="PROSITE" id="PS51387">
    <property type="entry name" value="FAD_PCMH"/>
    <property type="match status" value="1"/>
</dbReference>
<evidence type="ECO:0000313" key="5">
    <source>
        <dbReference type="EMBL" id="KAF9458244.1"/>
    </source>
</evidence>
<gene>
    <name evidence="5" type="ORF">BDZ94DRAFT_1174028</name>
</gene>
<feature type="chain" id="PRO_5040447683" description="FAD-binding PCMH-type domain-containing protein" evidence="3">
    <location>
        <begin position="17"/>
        <end position="563"/>
    </location>
</feature>
<protein>
    <recommendedName>
        <fullName evidence="4">FAD-binding PCMH-type domain-containing protein</fullName>
    </recommendedName>
</protein>
<evidence type="ECO:0000256" key="1">
    <source>
        <dbReference type="ARBA" id="ARBA00005466"/>
    </source>
</evidence>
<proteinExistence type="inferred from homology"/>
<dbReference type="AlphaFoldDB" id="A0A9P6CEP4"/>
<comment type="similarity">
    <text evidence="1">Belongs to the oxygen-dependent FAD-linked oxidoreductase family.</text>
</comment>
<evidence type="ECO:0000259" key="4">
    <source>
        <dbReference type="PROSITE" id="PS51387"/>
    </source>
</evidence>
<dbReference type="GO" id="GO:0016491">
    <property type="term" value="F:oxidoreductase activity"/>
    <property type="evidence" value="ECO:0007669"/>
    <property type="project" value="UniProtKB-KW"/>
</dbReference>